<sequence length="170" mass="19033">MKKVSTYTEAIATEICDRIADGEPLRQICRDQHMPAWRTVYHWIEARSKFAERMERARRVGFDAIAEEALEIANTPQIGEETEQEGSKFRVKRGDMLGHRKLQVETRLKLLAKWHPTKYGDKTSMELTGAGGGPVRIDETQAAARLCALAAIARARRVSQEADDPAGGLV</sequence>
<name>Q2KZ56_BORA1</name>
<keyword evidence="2" id="KW-1185">Reference proteome</keyword>
<proteinExistence type="predicted"/>
<dbReference type="Pfam" id="PF20901">
    <property type="entry name" value="Sf6_terminase"/>
    <property type="match status" value="1"/>
</dbReference>
<dbReference type="Proteomes" id="UP000001977">
    <property type="component" value="Chromosome"/>
</dbReference>
<dbReference type="eggNOG" id="ENOG50315WE">
    <property type="taxonomic scope" value="Bacteria"/>
</dbReference>
<protein>
    <submittedName>
        <fullName evidence="1">Phage terminase small subunit</fullName>
    </submittedName>
</protein>
<dbReference type="Gene3D" id="1.10.10.60">
    <property type="entry name" value="Homeodomain-like"/>
    <property type="match status" value="1"/>
</dbReference>
<dbReference type="RefSeq" id="WP_012416111.1">
    <property type="nucleotide sequence ID" value="NC_010645.1"/>
</dbReference>
<dbReference type="KEGG" id="bav:BAV0417"/>
<reference evidence="1 2" key="1">
    <citation type="journal article" date="2006" name="J. Bacteriol.">
        <title>Comparison of the genome sequence of the poultry pathogen Bordetella avium with those of B. bronchiseptica, B. pertussis, and B. parapertussis reveals extensive diversity in surface structures associated with host interaction.</title>
        <authorList>
            <person name="Sebaihia M."/>
            <person name="Preston A."/>
            <person name="Maskell D.J."/>
            <person name="Kuzmiak H."/>
            <person name="Connell T.D."/>
            <person name="King N.D."/>
            <person name="Orndorff P.E."/>
            <person name="Miyamoto D.M."/>
            <person name="Thomson N.R."/>
            <person name="Harris D."/>
            <person name="Goble A."/>
            <person name="Lord A."/>
            <person name="Murphy L."/>
            <person name="Quail M.A."/>
            <person name="Rutter S."/>
            <person name="Squares R."/>
            <person name="Squares S."/>
            <person name="Woodward J."/>
            <person name="Parkhill J."/>
            <person name="Temple L.M."/>
        </authorList>
    </citation>
    <scope>NUCLEOTIDE SEQUENCE [LARGE SCALE GENOMIC DNA]</scope>
    <source>
        <strain evidence="1 2">197N</strain>
    </source>
</reference>
<evidence type="ECO:0000313" key="1">
    <source>
        <dbReference type="EMBL" id="CAJ48019.1"/>
    </source>
</evidence>
<dbReference type="AlphaFoldDB" id="Q2KZ56"/>
<dbReference type="EMBL" id="AM167904">
    <property type="protein sequence ID" value="CAJ48019.1"/>
    <property type="molecule type" value="Genomic_DNA"/>
</dbReference>
<gene>
    <name evidence="1" type="ordered locus">BAV0417</name>
</gene>
<evidence type="ECO:0000313" key="2">
    <source>
        <dbReference type="Proteomes" id="UP000001977"/>
    </source>
</evidence>
<accession>Q2KZ56</accession>
<dbReference type="HOGENOM" id="CLU_123874_0_0_4"/>
<dbReference type="STRING" id="360910.BAV0417"/>
<dbReference type="InterPro" id="IPR048683">
    <property type="entry name" value="Sf6_terminase"/>
</dbReference>
<organism evidence="1 2">
    <name type="scientific">Bordetella avium (strain 197N)</name>
    <dbReference type="NCBI Taxonomy" id="360910"/>
    <lineage>
        <taxon>Bacteria</taxon>
        <taxon>Pseudomonadati</taxon>
        <taxon>Pseudomonadota</taxon>
        <taxon>Betaproteobacteria</taxon>
        <taxon>Burkholderiales</taxon>
        <taxon>Alcaligenaceae</taxon>
        <taxon>Bordetella</taxon>
    </lineage>
</organism>